<accession>A0A4Y5TX95</accession>
<name>A0A4Y5TX95_9CAUD</name>
<proteinExistence type="predicted"/>
<evidence type="ECO:0000313" key="1">
    <source>
        <dbReference type="EMBL" id="QDB74041.1"/>
    </source>
</evidence>
<keyword evidence="2" id="KW-1185">Reference proteome</keyword>
<organism evidence="1 2">
    <name type="scientific">Aeromonas phage 2L372D</name>
    <dbReference type="NCBI Taxonomy" id="2588097"/>
    <lineage>
        <taxon>Viruses</taxon>
        <taxon>Duplodnaviria</taxon>
        <taxon>Heunggongvirae</taxon>
        <taxon>Uroviricota</taxon>
        <taxon>Caudoviricetes</taxon>
        <taxon>Plateaulakevirus</taxon>
        <taxon>Plateaulakevirus pv2L372D</taxon>
    </lineage>
</organism>
<dbReference type="EMBL" id="MK804893">
    <property type="protein sequence ID" value="QDB74041.1"/>
    <property type="molecule type" value="Genomic_DNA"/>
</dbReference>
<dbReference type="Proteomes" id="UP000316128">
    <property type="component" value="Segment"/>
</dbReference>
<reference evidence="1 2" key="1">
    <citation type="submission" date="2019-04" db="EMBL/GenBank/DDBJ databases">
        <title>Nine Novel Phages from a Plateau Lake in Southwest China Provide Insights into Aeromonas Phage Diversity.</title>
        <authorList>
            <person name="Xiao W."/>
            <person name="Bai M."/>
            <person name="Wang Y."/>
            <person name="Cui X."/>
        </authorList>
    </citation>
    <scope>NUCLEOTIDE SEQUENCE [LARGE SCALE GENOMIC DNA]</scope>
</reference>
<protein>
    <submittedName>
        <fullName evidence="1">Uncharacterized protein</fullName>
    </submittedName>
</protein>
<evidence type="ECO:0000313" key="2">
    <source>
        <dbReference type="Proteomes" id="UP000316128"/>
    </source>
</evidence>
<gene>
    <name evidence="1" type="ORF">2L372D_127</name>
</gene>
<sequence>MKKRWKYNYPISEWTMKELEESIISMKDFIDTHNFSFTHKFKNHYAELIVERTRRIGKKR</sequence>